<dbReference type="InterPro" id="IPR027417">
    <property type="entry name" value="P-loop_NTPase"/>
</dbReference>
<keyword evidence="13" id="KW-1185">Reference proteome</keyword>
<dbReference type="PROSITE" id="PS50893">
    <property type="entry name" value="ABC_TRANSPORTER_2"/>
    <property type="match status" value="1"/>
</dbReference>
<dbReference type="PANTHER" id="PTHR24221:SF654">
    <property type="entry name" value="ATP-BINDING CASSETTE SUB-FAMILY B MEMBER 6"/>
    <property type="match status" value="1"/>
</dbReference>
<dbReference type="GO" id="GO:0005524">
    <property type="term" value="F:ATP binding"/>
    <property type="evidence" value="ECO:0007669"/>
    <property type="project" value="UniProtKB-KW"/>
</dbReference>
<keyword evidence="6 12" id="KW-0067">ATP-binding</keyword>
<evidence type="ECO:0000256" key="6">
    <source>
        <dbReference type="ARBA" id="ARBA00022840"/>
    </source>
</evidence>
<dbReference type="InterPro" id="IPR011527">
    <property type="entry name" value="ABC1_TM_dom"/>
</dbReference>
<accession>A0A926I381</accession>
<dbReference type="SMART" id="SM00382">
    <property type="entry name" value="AAA"/>
    <property type="match status" value="1"/>
</dbReference>
<proteinExistence type="predicted"/>
<sequence length="571" mass="65216">MKPFTGIVIATFFINLVIVSLHLGNAYVFEKLIDSILHNQAVVWRILALFLIIVMTGALQIGYGRLIFHLSAGYTQKLKNTMFQVISTSKLKDIYRHGEGELISRFNVEVSGVTAFMSDQLPQALFYPLMFLTASVYMLIVDWRIYLLCFAVMPLFLLGINFLSKKSARYTEEYYENLSDANSMILNSIQNIETIKSFTMLDYFTRSFDRQFQNITRLVFRSEKLDSCQLPLYFFIREYPKIVCLIVGGIFTINDQMTLSQLLVYIQLLAYVNQPFLTLSSIFGSVRRLLVQLRTVDGLLGLPQERLETEASDSDKGDTSIAVDFQNVCFRYDEKPEGEDDNGGRYILSNINMQIGKGQKIALLGESGAGKSTMFSLLCGLYEINEGRLRINGWDTATISVHQLRSQITYISQTPFLFTGTIRENLLFGRTDVTEEEMMEAARIAEVDSFIQTLPEGYDTLVEEKGRNFSGGQQLRLSIARALIHPANIILMDEPTSALDMNNERNIIDNIYRHFQTHTMIISSHRLSTIQHVDRIIYLSDQTIAEQGTHEELMRLQGKYYQFVMNNNLIG</sequence>
<feature type="domain" description="ABC transmembrane type-1" evidence="11">
    <location>
        <begin position="9"/>
        <end position="288"/>
    </location>
</feature>
<evidence type="ECO:0000313" key="12">
    <source>
        <dbReference type="EMBL" id="MBC8545253.1"/>
    </source>
</evidence>
<dbReference type="Pfam" id="PF00005">
    <property type="entry name" value="ABC_tran"/>
    <property type="match status" value="1"/>
</dbReference>
<comment type="subcellular location">
    <subcellularLocation>
        <location evidence="1">Cell membrane</location>
        <topology evidence="1">Multi-pass membrane protein</topology>
    </subcellularLocation>
</comment>
<keyword evidence="7 9" id="KW-1133">Transmembrane helix</keyword>
<evidence type="ECO:0000256" key="4">
    <source>
        <dbReference type="ARBA" id="ARBA00022692"/>
    </source>
</evidence>
<evidence type="ECO:0000313" key="13">
    <source>
        <dbReference type="Proteomes" id="UP000657006"/>
    </source>
</evidence>
<dbReference type="GO" id="GO:0140359">
    <property type="term" value="F:ABC-type transporter activity"/>
    <property type="evidence" value="ECO:0007669"/>
    <property type="project" value="InterPro"/>
</dbReference>
<dbReference type="InterPro" id="IPR003439">
    <property type="entry name" value="ABC_transporter-like_ATP-bd"/>
</dbReference>
<dbReference type="Proteomes" id="UP000657006">
    <property type="component" value="Unassembled WGS sequence"/>
</dbReference>
<name>A0A926I381_9FIRM</name>
<organism evidence="12 13">
    <name type="scientific">Bianquea renquensis</name>
    <dbReference type="NCBI Taxonomy" id="2763661"/>
    <lineage>
        <taxon>Bacteria</taxon>
        <taxon>Bacillati</taxon>
        <taxon>Bacillota</taxon>
        <taxon>Clostridia</taxon>
        <taxon>Eubacteriales</taxon>
        <taxon>Bianqueaceae</taxon>
        <taxon>Bianquea</taxon>
    </lineage>
</organism>
<dbReference type="SUPFAM" id="SSF90123">
    <property type="entry name" value="ABC transporter transmembrane region"/>
    <property type="match status" value="1"/>
</dbReference>
<evidence type="ECO:0000256" key="2">
    <source>
        <dbReference type="ARBA" id="ARBA00022448"/>
    </source>
</evidence>
<evidence type="ECO:0000259" key="10">
    <source>
        <dbReference type="PROSITE" id="PS50893"/>
    </source>
</evidence>
<keyword evidence="8 9" id="KW-0472">Membrane</keyword>
<dbReference type="CDD" id="cd07346">
    <property type="entry name" value="ABC_6TM_exporters"/>
    <property type="match status" value="1"/>
</dbReference>
<evidence type="ECO:0000256" key="3">
    <source>
        <dbReference type="ARBA" id="ARBA00022475"/>
    </source>
</evidence>
<gene>
    <name evidence="12" type="ORF">H8730_17110</name>
</gene>
<dbReference type="PROSITE" id="PS50929">
    <property type="entry name" value="ABC_TM1F"/>
    <property type="match status" value="1"/>
</dbReference>
<feature type="domain" description="ABC transporter" evidence="10">
    <location>
        <begin position="323"/>
        <end position="566"/>
    </location>
</feature>
<evidence type="ECO:0000256" key="5">
    <source>
        <dbReference type="ARBA" id="ARBA00022741"/>
    </source>
</evidence>
<reference evidence="12" key="1">
    <citation type="submission" date="2020-08" db="EMBL/GenBank/DDBJ databases">
        <title>Genome public.</title>
        <authorList>
            <person name="Liu C."/>
            <person name="Sun Q."/>
        </authorList>
    </citation>
    <scope>NUCLEOTIDE SEQUENCE</scope>
    <source>
        <strain evidence="12">NSJ-32</strain>
    </source>
</reference>
<comment type="caution">
    <text evidence="12">The sequence shown here is derived from an EMBL/GenBank/DDBJ whole genome shotgun (WGS) entry which is preliminary data.</text>
</comment>
<evidence type="ECO:0000256" key="9">
    <source>
        <dbReference type="SAM" id="Phobius"/>
    </source>
</evidence>
<dbReference type="InterPro" id="IPR036640">
    <property type="entry name" value="ABC1_TM_sf"/>
</dbReference>
<dbReference type="Gene3D" id="3.40.50.300">
    <property type="entry name" value="P-loop containing nucleotide triphosphate hydrolases"/>
    <property type="match status" value="1"/>
</dbReference>
<protein>
    <submittedName>
        <fullName evidence="12">ABC transporter ATP-binding protein</fullName>
    </submittedName>
</protein>
<feature type="transmembrane region" description="Helical" evidence="9">
    <location>
        <begin position="6"/>
        <end position="29"/>
    </location>
</feature>
<keyword evidence="5" id="KW-0547">Nucleotide-binding</keyword>
<evidence type="ECO:0000256" key="7">
    <source>
        <dbReference type="ARBA" id="ARBA00022989"/>
    </source>
</evidence>
<feature type="transmembrane region" description="Helical" evidence="9">
    <location>
        <begin position="41"/>
        <end position="63"/>
    </location>
</feature>
<dbReference type="InterPro" id="IPR039421">
    <property type="entry name" value="Type_1_exporter"/>
</dbReference>
<evidence type="ECO:0000256" key="8">
    <source>
        <dbReference type="ARBA" id="ARBA00023136"/>
    </source>
</evidence>
<keyword evidence="3" id="KW-1003">Cell membrane</keyword>
<dbReference type="EMBL" id="JACRSQ010000066">
    <property type="protein sequence ID" value="MBC8545253.1"/>
    <property type="molecule type" value="Genomic_DNA"/>
</dbReference>
<feature type="transmembrane region" description="Helical" evidence="9">
    <location>
        <begin position="145"/>
        <end position="163"/>
    </location>
</feature>
<dbReference type="GO" id="GO:0016887">
    <property type="term" value="F:ATP hydrolysis activity"/>
    <property type="evidence" value="ECO:0007669"/>
    <property type="project" value="InterPro"/>
</dbReference>
<dbReference type="Gene3D" id="1.20.1560.10">
    <property type="entry name" value="ABC transporter type 1, transmembrane domain"/>
    <property type="match status" value="1"/>
</dbReference>
<keyword evidence="2" id="KW-0813">Transport</keyword>
<dbReference type="PANTHER" id="PTHR24221">
    <property type="entry name" value="ATP-BINDING CASSETTE SUB-FAMILY B"/>
    <property type="match status" value="1"/>
</dbReference>
<dbReference type="SUPFAM" id="SSF52540">
    <property type="entry name" value="P-loop containing nucleoside triphosphate hydrolases"/>
    <property type="match status" value="1"/>
</dbReference>
<dbReference type="InterPro" id="IPR003593">
    <property type="entry name" value="AAA+_ATPase"/>
</dbReference>
<dbReference type="GO" id="GO:0005886">
    <property type="term" value="C:plasma membrane"/>
    <property type="evidence" value="ECO:0007669"/>
    <property type="project" value="UniProtKB-SubCell"/>
</dbReference>
<evidence type="ECO:0000259" key="11">
    <source>
        <dbReference type="PROSITE" id="PS50929"/>
    </source>
</evidence>
<dbReference type="Pfam" id="PF00664">
    <property type="entry name" value="ABC_membrane"/>
    <property type="match status" value="1"/>
</dbReference>
<dbReference type="AlphaFoldDB" id="A0A926I381"/>
<keyword evidence="4 9" id="KW-0812">Transmembrane</keyword>
<dbReference type="FunFam" id="3.40.50.300:FF:000221">
    <property type="entry name" value="Multidrug ABC transporter ATP-binding protein"/>
    <property type="match status" value="1"/>
</dbReference>
<dbReference type="RefSeq" id="WP_249290259.1">
    <property type="nucleotide sequence ID" value="NZ_JACRSQ010000066.1"/>
</dbReference>
<evidence type="ECO:0000256" key="1">
    <source>
        <dbReference type="ARBA" id="ARBA00004651"/>
    </source>
</evidence>